<gene>
    <name evidence="2" type="ORF">C4F40_09375</name>
</gene>
<reference evidence="2 3" key="1">
    <citation type="submission" date="2018-02" db="EMBL/GenBank/DDBJ databases">
        <title>Sphingobacterium KA21.</title>
        <authorList>
            <person name="Vasarhelyi B.M."/>
            <person name="Deshmukh S."/>
            <person name="Balint B."/>
            <person name="Kukolya J."/>
        </authorList>
    </citation>
    <scope>NUCLEOTIDE SEQUENCE [LARGE SCALE GENOMIC DNA]</scope>
    <source>
        <strain evidence="2 3">Ka21</strain>
    </source>
</reference>
<sequence length="185" mass="21263">MIIIDENIHLIPSSVSHAKALFEAVHCSRVHLSSFLPWAQNMKDIGDLSNYLAKCNMLIEEGTEISYEIILSNQIVGRIGLHHIDRHNQHASIGYWLTESAQGRGIIIRACRHLIDYAFNTLHLNRIEILAARENFKSQAVPQKLGFFKEGVLRQVEKVNNKLLDLVVYAVLKEDWDKMNNQKHR</sequence>
<proteinExistence type="predicted"/>
<dbReference type="PROSITE" id="PS51186">
    <property type="entry name" value="GNAT"/>
    <property type="match status" value="1"/>
</dbReference>
<accession>A0ABR9T6F8</accession>
<organism evidence="2 3">
    <name type="scientific">Sphingobacterium pedocola</name>
    <dbReference type="NCBI Taxonomy" id="2082722"/>
    <lineage>
        <taxon>Bacteria</taxon>
        <taxon>Pseudomonadati</taxon>
        <taxon>Bacteroidota</taxon>
        <taxon>Sphingobacteriia</taxon>
        <taxon>Sphingobacteriales</taxon>
        <taxon>Sphingobacteriaceae</taxon>
        <taxon>Sphingobacterium</taxon>
    </lineage>
</organism>
<comment type="caution">
    <text evidence="2">The sequence shown here is derived from an EMBL/GenBank/DDBJ whole genome shotgun (WGS) entry which is preliminary data.</text>
</comment>
<dbReference type="SUPFAM" id="SSF55729">
    <property type="entry name" value="Acyl-CoA N-acyltransferases (Nat)"/>
    <property type="match status" value="1"/>
</dbReference>
<name>A0ABR9T6F8_9SPHI</name>
<dbReference type="PANTHER" id="PTHR43441:SF11">
    <property type="entry name" value="RIBOSOMAL-PROTEIN-SERINE ACETYLTRANSFERASE"/>
    <property type="match status" value="1"/>
</dbReference>
<protein>
    <submittedName>
        <fullName evidence="2">N-acetyltransferase</fullName>
    </submittedName>
</protein>
<dbReference type="InterPro" id="IPR051908">
    <property type="entry name" value="Ribosomal_N-acetyltransferase"/>
</dbReference>
<dbReference type="EMBL" id="PSKQ01000018">
    <property type="protein sequence ID" value="MBE8720930.1"/>
    <property type="molecule type" value="Genomic_DNA"/>
</dbReference>
<keyword evidence="3" id="KW-1185">Reference proteome</keyword>
<evidence type="ECO:0000313" key="2">
    <source>
        <dbReference type="EMBL" id="MBE8720930.1"/>
    </source>
</evidence>
<dbReference type="InterPro" id="IPR000182">
    <property type="entry name" value="GNAT_dom"/>
</dbReference>
<dbReference type="RefSeq" id="WP_196940738.1">
    <property type="nucleotide sequence ID" value="NZ_MU158691.1"/>
</dbReference>
<dbReference type="Gene3D" id="3.40.630.30">
    <property type="match status" value="1"/>
</dbReference>
<dbReference type="Proteomes" id="UP000618319">
    <property type="component" value="Unassembled WGS sequence"/>
</dbReference>
<feature type="domain" description="N-acetyltransferase" evidence="1">
    <location>
        <begin position="19"/>
        <end position="165"/>
    </location>
</feature>
<dbReference type="Pfam" id="PF13302">
    <property type="entry name" value="Acetyltransf_3"/>
    <property type="match status" value="1"/>
</dbReference>
<dbReference type="PANTHER" id="PTHR43441">
    <property type="entry name" value="RIBOSOMAL-PROTEIN-SERINE ACETYLTRANSFERASE"/>
    <property type="match status" value="1"/>
</dbReference>
<dbReference type="InterPro" id="IPR016181">
    <property type="entry name" value="Acyl_CoA_acyltransferase"/>
</dbReference>
<evidence type="ECO:0000259" key="1">
    <source>
        <dbReference type="PROSITE" id="PS51186"/>
    </source>
</evidence>
<evidence type="ECO:0000313" key="3">
    <source>
        <dbReference type="Proteomes" id="UP000618319"/>
    </source>
</evidence>